<dbReference type="GO" id="GO:0016301">
    <property type="term" value="F:kinase activity"/>
    <property type="evidence" value="ECO:0007669"/>
    <property type="project" value="UniProtKB-KW"/>
</dbReference>
<feature type="transmembrane region" description="Helical" evidence="1">
    <location>
        <begin position="30"/>
        <end position="50"/>
    </location>
</feature>
<keyword evidence="3" id="KW-0418">Kinase</keyword>
<dbReference type="Gene3D" id="3.30.565.10">
    <property type="entry name" value="Histidine kinase-like ATPase, C-terminal domain"/>
    <property type="match status" value="1"/>
</dbReference>
<protein>
    <submittedName>
        <fullName evidence="3">Histidine kinase-, DNA gyrase B-, and HSP90-like ATPase</fullName>
    </submittedName>
</protein>
<evidence type="ECO:0000313" key="4">
    <source>
        <dbReference type="Proteomes" id="UP000095384"/>
    </source>
</evidence>
<organism evidence="3 4">
    <name type="scientific">Agathobacter rectalis</name>
    <dbReference type="NCBI Taxonomy" id="39491"/>
    <lineage>
        <taxon>Bacteria</taxon>
        <taxon>Bacillati</taxon>
        <taxon>Bacillota</taxon>
        <taxon>Clostridia</taxon>
        <taxon>Lachnospirales</taxon>
        <taxon>Lachnospiraceae</taxon>
        <taxon>Agathobacter</taxon>
    </lineage>
</organism>
<feature type="transmembrane region" description="Helical" evidence="1">
    <location>
        <begin position="56"/>
        <end position="77"/>
    </location>
</feature>
<sequence>MLTSILKNLIIIFTSLYLMDKLTKSFTPSLYTFIKYMLFSLILAIIIYFCKIHIPYIAYYAPALCLIIFTCAIKRTWSLSIFCISLSSYVINLLMFHVVSLVICTLLVVFSQISFIYINEITIAICIVYPLIIMCTLKIKPVYKSISTLIFNGMINYNTAVCLIALATMTIEQVSPSDEHIMRRFRAIVIPICLIIILSWCRSQISKSYREKLRLLEIKTLRASKDEDKTYIAKLEAENKRLGAIIHKDNRIVNAMADSVCTYLATSENSDIEALHSKGLSLSNEINAIRVYRQELLNQCMPDTTSIPLTNYSGIDAIISFMTKEASSNNIVLKFNFDSTFFNSKQSTSSELDLVHLFSDLLENAIIATKHAHGRFIELSLQTLKGVPTISVSDSGIPFEIDTYMKFGIFEASTHTDEGGTGIGLMDIWSFKKKYHASLIIEEMNNTICSKRLSILFDGKNRYLIVSNRFQQIVSKQTRSDLLVINAESNKSVDHILSL</sequence>
<feature type="transmembrane region" description="Helical" evidence="1">
    <location>
        <begin position="116"/>
        <end position="137"/>
    </location>
</feature>
<keyword evidence="1" id="KW-1133">Transmembrane helix</keyword>
<feature type="transmembrane region" description="Helical" evidence="1">
    <location>
        <begin position="183"/>
        <end position="201"/>
    </location>
</feature>
<dbReference type="EMBL" id="CYYW01000050">
    <property type="protein sequence ID" value="CUO77940.1"/>
    <property type="molecule type" value="Genomic_DNA"/>
</dbReference>
<feature type="transmembrane region" description="Helical" evidence="1">
    <location>
        <begin position="149"/>
        <end position="171"/>
    </location>
</feature>
<keyword evidence="3" id="KW-0808">Transferase</keyword>
<dbReference type="AlphaFoldDB" id="A0A174HY06"/>
<keyword evidence="1" id="KW-0472">Membrane</keyword>
<proteinExistence type="predicted"/>
<evidence type="ECO:0000259" key="2">
    <source>
        <dbReference type="Pfam" id="PF02518"/>
    </source>
</evidence>
<keyword evidence="1" id="KW-0812">Transmembrane</keyword>
<dbReference type="SUPFAM" id="SSF55874">
    <property type="entry name" value="ATPase domain of HSP90 chaperone/DNA topoisomerase II/histidine kinase"/>
    <property type="match status" value="1"/>
</dbReference>
<dbReference type="InterPro" id="IPR036890">
    <property type="entry name" value="HATPase_C_sf"/>
</dbReference>
<feature type="transmembrane region" description="Helical" evidence="1">
    <location>
        <begin position="89"/>
        <end position="110"/>
    </location>
</feature>
<dbReference type="Pfam" id="PF02518">
    <property type="entry name" value="HATPase_c"/>
    <property type="match status" value="1"/>
</dbReference>
<dbReference type="InterPro" id="IPR003594">
    <property type="entry name" value="HATPase_dom"/>
</dbReference>
<name>A0A174HY06_9FIRM</name>
<reference evidence="3 4" key="1">
    <citation type="submission" date="2015-09" db="EMBL/GenBank/DDBJ databases">
        <authorList>
            <consortium name="Pathogen Informatics"/>
        </authorList>
    </citation>
    <scope>NUCLEOTIDE SEQUENCE [LARGE SCALE GENOMIC DNA]</scope>
    <source>
        <strain evidence="3 4">2789STDY5608860</strain>
    </source>
</reference>
<dbReference type="Proteomes" id="UP000095384">
    <property type="component" value="Unassembled WGS sequence"/>
</dbReference>
<accession>A0A174HY06</accession>
<gene>
    <name evidence="3" type="ORF">ERS852417_03077</name>
</gene>
<feature type="domain" description="Histidine kinase/HSP90-like ATPase" evidence="2">
    <location>
        <begin position="351"/>
        <end position="428"/>
    </location>
</feature>
<evidence type="ECO:0000313" key="3">
    <source>
        <dbReference type="EMBL" id="CUO77940.1"/>
    </source>
</evidence>
<evidence type="ECO:0000256" key="1">
    <source>
        <dbReference type="SAM" id="Phobius"/>
    </source>
</evidence>